<evidence type="ECO:0000313" key="1">
    <source>
        <dbReference type="EMBL" id="MCI13804.1"/>
    </source>
</evidence>
<name>A0A392PPQ0_9FABA</name>
<keyword evidence="2" id="KW-1185">Reference proteome</keyword>
<dbReference type="Proteomes" id="UP000265520">
    <property type="component" value="Unassembled WGS sequence"/>
</dbReference>
<organism evidence="1 2">
    <name type="scientific">Trifolium medium</name>
    <dbReference type="NCBI Taxonomy" id="97028"/>
    <lineage>
        <taxon>Eukaryota</taxon>
        <taxon>Viridiplantae</taxon>
        <taxon>Streptophyta</taxon>
        <taxon>Embryophyta</taxon>
        <taxon>Tracheophyta</taxon>
        <taxon>Spermatophyta</taxon>
        <taxon>Magnoliopsida</taxon>
        <taxon>eudicotyledons</taxon>
        <taxon>Gunneridae</taxon>
        <taxon>Pentapetalae</taxon>
        <taxon>rosids</taxon>
        <taxon>fabids</taxon>
        <taxon>Fabales</taxon>
        <taxon>Fabaceae</taxon>
        <taxon>Papilionoideae</taxon>
        <taxon>50 kb inversion clade</taxon>
        <taxon>NPAAA clade</taxon>
        <taxon>Hologalegina</taxon>
        <taxon>IRL clade</taxon>
        <taxon>Trifolieae</taxon>
        <taxon>Trifolium</taxon>
    </lineage>
</organism>
<reference evidence="1 2" key="1">
    <citation type="journal article" date="2018" name="Front. Plant Sci.">
        <title>Red Clover (Trifolium pratense) and Zigzag Clover (T. medium) - A Picture of Genomic Similarities and Differences.</title>
        <authorList>
            <person name="Dluhosova J."/>
            <person name="Istvanek J."/>
            <person name="Nedelnik J."/>
            <person name="Repkova J."/>
        </authorList>
    </citation>
    <scope>NUCLEOTIDE SEQUENCE [LARGE SCALE GENOMIC DNA]</scope>
    <source>
        <strain evidence="2">cv. 10/8</strain>
        <tissue evidence="1">Leaf</tissue>
    </source>
</reference>
<dbReference type="AlphaFoldDB" id="A0A392PPQ0"/>
<feature type="non-terminal residue" evidence="1">
    <location>
        <position position="1"/>
    </location>
</feature>
<accession>A0A392PPQ0</accession>
<evidence type="ECO:0000313" key="2">
    <source>
        <dbReference type="Proteomes" id="UP000265520"/>
    </source>
</evidence>
<sequence>SQKAQVRRVLMLPRYEYGTGTRIEYGTGTCIGYRYGVRHF</sequence>
<dbReference type="EMBL" id="LXQA010089666">
    <property type="protein sequence ID" value="MCI13804.1"/>
    <property type="molecule type" value="Genomic_DNA"/>
</dbReference>
<comment type="caution">
    <text evidence="1">The sequence shown here is derived from an EMBL/GenBank/DDBJ whole genome shotgun (WGS) entry which is preliminary data.</text>
</comment>
<proteinExistence type="predicted"/>
<protein>
    <submittedName>
        <fullName evidence="1">Uncharacterized protein</fullName>
    </submittedName>
</protein>